<accession>A0ABV7Z2A6</accession>
<protein>
    <submittedName>
        <fullName evidence="1">Uncharacterized protein</fullName>
    </submittedName>
</protein>
<sequence>MELREIKLSAQYNRIFTKEFNSETWSLSELYWSFIKEYNTGKVKKCNVVVSDDWGDLLEYYESYVDMITIRNHFAFDTYSTLGKEDRKRMQLEAVHKGMMQIAEKEGWEIDPLLDAYNKCLEKNLAYQFEVGKPKSSPDKKHKIGFWCNWDIDIFEVYWILFDKSGKELKREKFIEKKAFEGEFIYYSKFKWKDSQTVIFEDKYKYGTNEVWEFNPFK</sequence>
<evidence type="ECO:0000313" key="2">
    <source>
        <dbReference type="Proteomes" id="UP001595616"/>
    </source>
</evidence>
<gene>
    <name evidence="1" type="ORF">ACFOOI_21885</name>
</gene>
<dbReference type="Proteomes" id="UP001595616">
    <property type="component" value="Unassembled WGS sequence"/>
</dbReference>
<reference evidence="2" key="1">
    <citation type="journal article" date="2019" name="Int. J. Syst. Evol. Microbiol.">
        <title>The Global Catalogue of Microorganisms (GCM) 10K type strain sequencing project: providing services to taxonomists for standard genome sequencing and annotation.</title>
        <authorList>
            <consortium name="The Broad Institute Genomics Platform"/>
            <consortium name="The Broad Institute Genome Sequencing Center for Infectious Disease"/>
            <person name="Wu L."/>
            <person name="Ma J."/>
        </authorList>
    </citation>
    <scope>NUCLEOTIDE SEQUENCE [LARGE SCALE GENOMIC DNA]</scope>
    <source>
        <strain evidence="2">CECT 7956</strain>
    </source>
</reference>
<dbReference type="RefSeq" id="WP_379840318.1">
    <property type="nucleotide sequence ID" value="NZ_JBHRYQ010000002.1"/>
</dbReference>
<organism evidence="1 2">
    <name type="scientific">Lacihabitans lacunae</name>
    <dbReference type="NCBI Taxonomy" id="1028214"/>
    <lineage>
        <taxon>Bacteria</taxon>
        <taxon>Pseudomonadati</taxon>
        <taxon>Bacteroidota</taxon>
        <taxon>Cytophagia</taxon>
        <taxon>Cytophagales</taxon>
        <taxon>Leadbetterellaceae</taxon>
        <taxon>Lacihabitans</taxon>
    </lineage>
</organism>
<dbReference type="EMBL" id="JBHRYQ010000002">
    <property type="protein sequence ID" value="MFC3813330.1"/>
    <property type="molecule type" value="Genomic_DNA"/>
</dbReference>
<keyword evidence="2" id="KW-1185">Reference proteome</keyword>
<proteinExistence type="predicted"/>
<comment type="caution">
    <text evidence="1">The sequence shown here is derived from an EMBL/GenBank/DDBJ whole genome shotgun (WGS) entry which is preliminary data.</text>
</comment>
<name>A0ABV7Z2A6_9BACT</name>
<evidence type="ECO:0000313" key="1">
    <source>
        <dbReference type="EMBL" id="MFC3813330.1"/>
    </source>
</evidence>